<gene>
    <name evidence="1" type="ORF">B0H17DRAFT_1078437</name>
</gene>
<organism evidence="1 2">
    <name type="scientific">Mycena rosella</name>
    <name type="common">Pink bonnet</name>
    <name type="synonym">Agaricus rosellus</name>
    <dbReference type="NCBI Taxonomy" id="1033263"/>
    <lineage>
        <taxon>Eukaryota</taxon>
        <taxon>Fungi</taxon>
        <taxon>Dikarya</taxon>
        <taxon>Basidiomycota</taxon>
        <taxon>Agaricomycotina</taxon>
        <taxon>Agaricomycetes</taxon>
        <taxon>Agaricomycetidae</taxon>
        <taxon>Agaricales</taxon>
        <taxon>Marasmiineae</taxon>
        <taxon>Mycenaceae</taxon>
        <taxon>Mycena</taxon>
    </lineage>
</organism>
<keyword evidence="2" id="KW-1185">Reference proteome</keyword>
<accession>A0AAD7D4Q8</accession>
<dbReference type="PROSITE" id="PS51257">
    <property type="entry name" value="PROKAR_LIPOPROTEIN"/>
    <property type="match status" value="1"/>
</dbReference>
<proteinExistence type="predicted"/>
<dbReference type="Proteomes" id="UP001221757">
    <property type="component" value="Unassembled WGS sequence"/>
</dbReference>
<comment type="caution">
    <text evidence="1">The sequence shown here is derived from an EMBL/GenBank/DDBJ whole genome shotgun (WGS) entry which is preliminary data.</text>
</comment>
<dbReference type="AlphaFoldDB" id="A0AAD7D4Q8"/>
<name>A0AAD7D4Q8_MYCRO</name>
<dbReference type="EMBL" id="JARKIE010000134">
    <property type="protein sequence ID" value="KAJ7678502.1"/>
    <property type="molecule type" value="Genomic_DNA"/>
</dbReference>
<protein>
    <submittedName>
        <fullName evidence="1">Uncharacterized protein</fullName>
    </submittedName>
</protein>
<sequence length="124" mass="13916">MMMVGRHRSVYSLLAGYLCAWESFYLVQLFLAGSCPRVPRSQCACNCFEVNPLVHWIPGALPGYFQVACPVLILNACQIRVALSFWRTGTLVPHFWFCLHSDITSLVNIGVYRCPSIFLSSALP</sequence>
<evidence type="ECO:0000313" key="2">
    <source>
        <dbReference type="Proteomes" id="UP001221757"/>
    </source>
</evidence>
<reference evidence="1" key="1">
    <citation type="submission" date="2023-03" db="EMBL/GenBank/DDBJ databases">
        <title>Massive genome expansion in bonnet fungi (Mycena s.s.) driven by repeated elements and novel gene families across ecological guilds.</title>
        <authorList>
            <consortium name="Lawrence Berkeley National Laboratory"/>
            <person name="Harder C.B."/>
            <person name="Miyauchi S."/>
            <person name="Viragh M."/>
            <person name="Kuo A."/>
            <person name="Thoen E."/>
            <person name="Andreopoulos B."/>
            <person name="Lu D."/>
            <person name="Skrede I."/>
            <person name="Drula E."/>
            <person name="Henrissat B."/>
            <person name="Morin E."/>
            <person name="Kohler A."/>
            <person name="Barry K."/>
            <person name="LaButti K."/>
            <person name="Morin E."/>
            <person name="Salamov A."/>
            <person name="Lipzen A."/>
            <person name="Mereny Z."/>
            <person name="Hegedus B."/>
            <person name="Baldrian P."/>
            <person name="Stursova M."/>
            <person name="Weitz H."/>
            <person name="Taylor A."/>
            <person name="Grigoriev I.V."/>
            <person name="Nagy L.G."/>
            <person name="Martin F."/>
            <person name="Kauserud H."/>
        </authorList>
    </citation>
    <scope>NUCLEOTIDE SEQUENCE</scope>
    <source>
        <strain evidence="1">CBHHK067</strain>
    </source>
</reference>
<evidence type="ECO:0000313" key="1">
    <source>
        <dbReference type="EMBL" id="KAJ7678502.1"/>
    </source>
</evidence>